<protein>
    <recommendedName>
        <fullName evidence="2">Lipoprotein</fullName>
    </recommendedName>
</protein>
<proteinExistence type="predicted"/>
<evidence type="ECO:0000313" key="1">
    <source>
        <dbReference type="EMBL" id="SVC00403.1"/>
    </source>
</evidence>
<evidence type="ECO:0008006" key="2">
    <source>
        <dbReference type="Google" id="ProtNLM"/>
    </source>
</evidence>
<gene>
    <name evidence="1" type="ORF">METZ01_LOCUS253257</name>
</gene>
<dbReference type="AlphaFoldDB" id="A0A382INF7"/>
<dbReference type="EMBL" id="UINC01068088">
    <property type="protein sequence ID" value="SVC00403.1"/>
    <property type="molecule type" value="Genomic_DNA"/>
</dbReference>
<sequence>MKKITQRIIAVTLLLGLGVALSGCSKEEHSAEEVNAVVAERLDLNEEQAARVQPVTAGLYGERKALRKLRDDVQDEILAQLKSDSVDKDSFELVLKQSWSEVEARIPKVAKAFAEYHAVLEPERRGEFAEKMEKRRERMKDGHRRRFLSFSEESHSAEDVNGKIADRLDLSVEQEKQMLPVTEELYGERTALRQARLNVYNEVLAQLKSDTADAPKLESVLRSGWFVIDERIPIVVQAFAEAHAVLIPEQRAEFVEKIERRQERRKNRR</sequence>
<feature type="non-terminal residue" evidence="1">
    <location>
        <position position="269"/>
    </location>
</feature>
<organism evidence="1">
    <name type="scientific">marine metagenome</name>
    <dbReference type="NCBI Taxonomy" id="408172"/>
    <lineage>
        <taxon>unclassified sequences</taxon>
        <taxon>metagenomes</taxon>
        <taxon>ecological metagenomes</taxon>
    </lineage>
</organism>
<dbReference type="PROSITE" id="PS51257">
    <property type="entry name" value="PROKAR_LIPOPROTEIN"/>
    <property type="match status" value="1"/>
</dbReference>
<name>A0A382INF7_9ZZZZ</name>
<dbReference type="Gene3D" id="1.20.120.1490">
    <property type="match status" value="2"/>
</dbReference>
<reference evidence="1" key="1">
    <citation type="submission" date="2018-05" db="EMBL/GenBank/DDBJ databases">
        <authorList>
            <person name="Lanie J.A."/>
            <person name="Ng W.-L."/>
            <person name="Kazmierczak K.M."/>
            <person name="Andrzejewski T.M."/>
            <person name="Davidsen T.M."/>
            <person name="Wayne K.J."/>
            <person name="Tettelin H."/>
            <person name="Glass J.I."/>
            <person name="Rusch D."/>
            <person name="Podicherti R."/>
            <person name="Tsui H.-C.T."/>
            <person name="Winkler M.E."/>
        </authorList>
    </citation>
    <scope>NUCLEOTIDE SEQUENCE</scope>
</reference>
<accession>A0A382INF7</accession>